<dbReference type="InterPro" id="IPR027417">
    <property type="entry name" value="P-loop_NTPase"/>
</dbReference>
<dbReference type="GO" id="GO:0015630">
    <property type="term" value="C:microtubule cytoskeleton"/>
    <property type="evidence" value="ECO:0007669"/>
    <property type="project" value="TreeGrafter"/>
</dbReference>
<dbReference type="InterPro" id="IPR036961">
    <property type="entry name" value="Kinesin_motor_dom_sf"/>
</dbReference>
<name>A0AAN9ESA1_CROPI</name>
<evidence type="ECO:0000313" key="3">
    <source>
        <dbReference type="EMBL" id="KAK7260190.1"/>
    </source>
</evidence>
<reference evidence="3 4" key="1">
    <citation type="submission" date="2024-01" db="EMBL/GenBank/DDBJ databases">
        <title>The genomes of 5 underutilized Papilionoideae crops provide insights into root nodulation and disease resistanc.</title>
        <authorList>
            <person name="Yuan L."/>
        </authorList>
    </citation>
    <scope>NUCLEOTIDE SEQUENCE [LARGE SCALE GENOMIC DNA]</scope>
    <source>
        <strain evidence="3">ZHUSHIDOU_FW_LH</strain>
        <tissue evidence="3">Leaf</tissue>
    </source>
</reference>
<dbReference type="Proteomes" id="UP001372338">
    <property type="component" value="Unassembled WGS sequence"/>
</dbReference>
<dbReference type="PANTHER" id="PTHR47972:SF18">
    <property type="entry name" value="KINESIN-LIKE PROTEIN KIN-14R"/>
    <property type="match status" value="1"/>
</dbReference>
<protein>
    <recommendedName>
        <fullName evidence="5">Kinesin motor domain-containing protein</fullName>
    </recommendedName>
</protein>
<dbReference type="GO" id="GO:0007018">
    <property type="term" value="P:microtubule-based movement"/>
    <property type="evidence" value="ECO:0007669"/>
    <property type="project" value="InterPro"/>
</dbReference>
<proteinExistence type="predicted"/>
<evidence type="ECO:0000259" key="2">
    <source>
        <dbReference type="Pfam" id="PF16796"/>
    </source>
</evidence>
<evidence type="ECO:0000259" key="1">
    <source>
        <dbReference type="Pfam" id="PF12580"/>
    </source>
</evidence>
<accession>A0AAN9ESA1</accession>
<dbReference type="AlphaFoldDB" id="A0AAN9ESA1"/>
<gene>
    <name evidence="3" type="ORF">RIF29_26023</name>
</gene>
<dbReference type="EMBL" id="JAYWIO010000005">
    <property type="protein sequence ID" value="KAK7260190.1"/>
    <property type="molecule type" value="Genomic_DNA"/>
</dbReference>
<dbReference type="InterPro" id="IPR022229">
    <property type="entry name" value="TPPII_Ig-like-2"/>
</dbReference>
<dbReference type="SUPFAM" id="SSF52540">
    <property type="entry name" value="P-loop containing nucleoside triphosphate hydrolases"/>
    <property type="match status" value="1"/>
</dbReference>
<feature type="domain" description="Tripeptidyl peptidase II second Ig-like" evidence="1">
    <location>
        <begin position="178"/>
        <end position="266"/>
    </location>
</feature>
<evidence type="ECO:0000313" key="4">
    <source>
        <dbReference type="Proteomes" id="UP001372338"/>
    </source>
</evidence>
<evidence type="ECO:0008006" key="5">
    <source>
        <dbReference type="Google" id="ProtNLM"/>
    </source>
</evidence>
<dbReference type="PANTHER" id="PTHR47972">
    <property type="entry name" value="KINESIN-LIKE PROTEIN KLP-3"/>
    <property type="match status" value="1"/>
</dbReference>
<dbReference type="InterPro" id="IPR027640">
    <property type="entry name" value="Kinesin-like_fam"/>
</dbReference>
<feature type="domain" description="Spindle pole body-associated protein Vik1/Cik1 microtubule binding" evidence="2">
    <location>
        <begin position="2"/>
        <end position="37"/>
    </location>
</feature>
<dbReference type="GO" id="GO:0003777">
    <property type="term" value="F:microtubule motor activity"/>
    <property type="evidence" value="ECO:0007669"/>
    <property type="project" value="InterPro"/>
</dbReference>
<organism evidence="3 4">
    <name type="scientific">Crotalaria pallida</name>
    <name type="common">Smooth rattlebox</name>
    <name type="synonym">Crotalaria striata</name>
    <dbReference type="NCBI Taxonomy" id="3830"/>
    <lineage>
        <taxon>Eukaryota</taxon>
        <taxon>Viridiplantae</taxon>
        <taxon>Streptophyta</taxon>
        <taxon>Embryophyta</taxon>
        <taxon>Tracheophyta</taxon>
        <taxon>Spermatophyta</taxon>
        <taxon>Magnoliopsida</taxon>
        <taxon>eudicotyledons</taxon>
        <taxon>Gunneridae</taxon>
        <taxon>Pentapetalae</taxon>
        <taxon>rosids</taxon>
        <taxon>fabids</taxon>
        <taxon>Fabales</taxon>
        <taxon>Fabaceae</taxon>
        <taxon>Papilionoideae</taxon>
        <taxon>50 kb inversion clade</taxon>
        <taxon>genistoids sensu lato</taxon>
        <taxon>core genistoids</taxon>
        <taxon>Crotalarieae</taxon>
        <taxon>Crotalaria</taxon>
    </lineage>
</organism>
<dbReference type="Pfam" id="PF12580">
    <property type="entry name" value="TPPII"/>
    <property type="match status" value="1"/>
</dbReference>
<sequence>MMKRKKLFNEVQEAKGNIRVFCRCRPLNKVETSSGCSTVVDFDAAKDGCLGIFTNGPPKNLSDLTEFIHQKKIKLCPLKRPLKWEEVVTFPSPAAKSFAFMVVSGQTLELVISQFWSSGLGSHETASVDFEELDDCSCFVLLIVDVHAVVFHGIEVNQEEVVLDGSEAPVRIDVETLLASEELAPVAILNTIRVPYRPVDSKISALSTDRDKLPSGKQILALTLTYKVKLEDEAEVKPQIPLLNDRIYDTKFESQFYMIYDSNKKYGVAAAG</sequence>
<keyword evidence="4" id="KW-1185">Reference proteome</keyword>
<comment type="caution">
    <text evidence="3">The sequence shown here is derived from an EMBL/GenBank/DDBJ whole genome shotgun (WGS) entry which is preliminary data.</text>
</comment>
<dbReference type="Pfam" id="PF16796">
    <property type="entry name" value="Microtub_bd"/>
    <property type="match status" value="1"/>
</dbReference>
<dbReference type="InterPro" id="IPR031852">
    <property type="entry name" value="Vik1/Cik1_MT-bd"/>
</dbReference>
<dbReference type="Gene3D" id="3.40.850.10">
    <property type="entry name" value="Kinesin motor domain"/>
    <property type="match status" value="1"/>
</dbReference>
<dbReference type="GO" id="GO:0008017">
    <property type="term" value="F:microtubule binding"/>
    <property type="evidence" value="ECO:0007669"/>
    <property type="project" value="InterPro"/>
</dbReference>